<evidence type="ECO:0000256" key="1">
    <source>
        <dbReference type="SAM" id="SignalP"/>
    </source>
</evidence>
<proteinExistence type="predicted"/>
<feature type="signal peptide" evidence="1">
    <location>
        <begin position="1"/>
        <end position="21"/>
    </location>
</feature>
<accession>A0A1T4YUU1</accession>
<dbReference type="STRING" id="48467.SAMN02745166_04244"/>
<gene>
    <name evidence="2" type="ORF">SAMN02745166_04244</name>
</gene>
<keyword evidence="1" id="KW-0732">Signal</keyword>
<dbReference type="Proteomes" id="UP000190774">
    <property type="component" value="Unassembled WGS sequence"/>
</dbReference>
<reference evidence="3" key="1">
    <citation type="submission" date="2017-02" db="EMBL/GenBank/DDBJ databases">
        <authorList>
            <person name="Varghese N."/>
            <person name="Submissions S."/>
        </authorList>
    </citation>
    <scope>NUCLEOTIDE SEQUENCE [LARGE SCALE GENOMIC DNA]</scope>
    <source>
        <strain evidence="3">ATCC 700200</strain>
    </source>
</reference>
<dbReference type="AlphaFoldDB" id="A0A1T4YUU1"/>
<dbReference type="OrthoDB" id="195540at2"/>
<dbReference type="PROSITE" id="PS51257">
    <property type="entry name" value="PROKAR_LIPOPROTEIN"/>
    <property type="match status" value="1"/>
</dbReference>
<dbReference type="RefSeq" id="WP_078815395.1">
    <property type="nucleotide sequence ID" value="NZ_FUYE01000018.1"/>
</dbReference>
<feature type="chain" id="PRO_5011984333" evidence="1">
    <location>
        <begin position="22"/>
        <end position="181"/>
    </location>
</feature>
<name>A0A1T4YUU1_9BACT</name>
<evidence type="ECO:0000313" key="2">
    <source>
        <dbReference type="EMBL" id="SKB05358.1"/>
    </source>
</evidence>
<protein>
    <submittedName>
        <fullName evidence="2">Uncharacterized protein</fullName>
    </submittedName>
</protein>
<organism evidence="2 3">
    <name type="scientific">Prosthecobacter debontii</name>
    <dbReference type="NCBI Taxonomy" id="48467"/>
    <lineage>
        <taxon>Bacteria</taxon>
        <taxon>Pseudomonadati</taxon>
        <taxon>Verrucomicrobiota</taxon>
        <taxon>Verrucomicrobiia</taxon>
        <taxon>Verrucomicrobiales</taxon>
        <taxon>Verrucomicrobiaceae</taxon>
        <taxon>Prosthecobacter</taxon>
    </lineage>
</organism>
<sequence length="181" mass="19576">MKKSLLLSFLLTLSACSFTFAGESGLTVTYQPLDGLASGTIHIAQVTCHDWYRLGGGATQIPLISAPNVPPTNNPKEATQDLNLASLSGLKFRTSDLGGSSITAHSVTLDATHFKVPPNAGHPREDLVRASLECLRLCLPEKLQQTPLTLECREADQPWLSQIVADFNSKDRAKVFFTPAE</sequence>
<dbReference type="EMBL" id="FUYE01000018">
    <property type="protein sequence ID" value="SKB05358.1"/>
    <property type="molecule type" value="Genomic_DNA"/>
</dbReference>
<keyword evidence="3" id="KW-1185">Reference proteome</keyword>
<evidence type="ECO:0000313" key="3">
    <source>
        <dbReference type="Proteomes" id="UP000190774"/>
    </source>
</evidence>